<evidence type="ECO:0000313" key="2">
    <source>
        <dbReference type="EMBL" id="KAF7822207.1"/>
    </source>
</evidence>
<accession>A0A834TH98</accession>
<feature type="compositionally biased region" description="Basic and acidic residues" evidence="1">
    <location>
        <begin position="12"/>
        <end position="31"/>
    </location>
</feature>
<keyword evidence="3" id="KW-1185">Reference proteome</keyword>
<dbReference type="Proteomes" id="UP000634136">
    <property type="component" value="Unassembled WGS sequence"/>
</dbReference>
<proteinExistence type="predicted"/>
<evidence type="ECO:0000256" key="1">
    <source>
        <dbReference type="SAM" id="MobiDB-lite"/>
    </source>
</evidence>
<organism evidence="2 3">
    <name type="scientific">Senna tora</name>
    <dbReference type="NCBI Taxonomy" id="362788"/>
    <lineage>
        <taxon>Eukaryota</taxon>
        <taxon>Viridiplantae</taxon>
        <taxon>Streptophyta</taxon>
        <taxon>Embryophyta</taxon>
        <taxon>Tracheophyta</taxon>
        <taxon>Spermatophyta</taxon>
        <taxon>Magnoliopsida</taxon>
        <taxon>eudicotyledons</taxon>
        <taxon>Gunneridae</taxon>
        <taxon>Pentapetalae</taxon>
        <taxon>rosids</taxon>
        <taxon>fabids</taxon>
        <taxon>Fabales</taxon>
        <taxon>Fabaceae</taxon>
        <taxon>Caesalpinioideae</taxon>
        <taxon>Cassia clade</taxon>
        <taxon>Senna</taxon>
    </lineage>
</organism>
<sequence length="31" mass="3617">MTVQNHPQKNSELSRRNDVVRPELRKAAGER</sequence>
<gene>
    <name evidence="2" type="ORF">G2W53_027662</name>
</gene>
<feature type="compositionally biased region" description="Polar residues" evidence="1">
    <location>
        <begin position="1"/>
        <end position="11"/>
    </location>
</feature>
<comment type="caution">
    <text evidence="2">The sequence shown here is derived from an EMBL/GenBank/DDBJ whole genome shotgun (WGS) entry which is preliminary data.</text>
</comment>
<feature type="region of interest" description="Disordered" evidence="1">
    <location>
        <begin position="1"/>
        <end position="31"/>
    </location>
</feature>
<name>A0A834TH98_9FABA</name>
<dbReference type="EMBL" id="JAAIUW010000008">
    <property type="protein sequence ID" value="KAF7822207.1"/>
    <property type="molecule type" value="Genomic_DNA"/>
</dbReference>
<reference evidence="2" key="1">
    <citation type="submission" date="2020-09" db="EMBL/GenBank/DDBJ databases">
        <title>Genome-Enabled Discovery of Anthraquinone Biosynthesis in Senna tora.</title>
        <authorList>
            <person name="Kang S.-H."/>
            <person name="Pandey R.P."/>
            <person name="Lee C.-M."/>
            <person name="Sim J.-S."/>
            <person name="Jeong J.-T."/>
            <person name="Choi B.-S."/>
            <person name="Jung M."/>
            <person name="Ginzburg D."/>
            <person name="Zhao K."/>
            <person name="Won S.Y."/>
            <person name="Oh T.-J."/>
            <person name="Yu Y."/>
            <person name="Kim N.-H."/>
            <person name="Lee O.R."/>
            <person name="Lee T.-H."/>
            <person name="Bashyal P."/>
            <person name="Kim T.-S."/>
            <person name="Lee W.-H."/>
            <person name="Kawkins C."/>
            <person name="Kim C.-K."/>
            <person name="Kim J.S."/>
            <person name="Ahn B.O."/>
            <person name="Rhee S.Y."/>
            <person name="Sohng J.K."/>
        </authorList>
    </citation>
    <scope>NUCLEOTIDE SEQUENCE</scope>
    <source>
        <tissue evidence="2">Leaf</tissue>
    </source>
</reference>
<protein>
    <submittedName>
        <fullName evidence="2">Uncharacterized protein</fullName>
    </submittedName>
</protein>
<dbReference type="AlphaFoldDB" id="A0A834TH98"/>
<evidence type="ECO:0000313" key="3">
    <source>
        <dbReference type="Proteomes" id="UP000634136"/>
    </source>
</evidence>